<dbReference type="PANTHER" id="PTHR45737">
    <property type="entry name" value="VON WILLEBRAND FACTOR A DOMAIN-CONTAINING PROTEIN 5A"/>
    <property type="match status" value="1"/>
</dbReference>
<dbReference type="PROSITE" id="PS50234">
    <property type="entry name" value="VWFA"/>
    <property type="match status" value="1"/>
</dbReference>
<dbReference type="InterPro" id="IPR013694">
    <property type="entry name" value="VIT"/>
</dbReference>
<dbReference type="InterPro" id="IPR036465">
    <property type="entry name" value="vWFA_dom_sf"/>
</dbReference>
<keyword evidence="6" id="KW-1185">Reference proteome</keyword>
<evidence type="ECO:0000313" key="6">
    <source>
        <dbReference type="Proteomes" id="UP001156870"/>
    </source>
</evidence>
<feature type="transmembrane region" description="Helical" evidence="2">
    <location>
        <begin position="751"/>
        <end position="769"/>
    </location>
</feature>
<protein>
    <submittedName>
        <fullName evidence="5">Marine proteobacterial sortase target protein</fullName>
    </submittedName>
</protein>
<dbReference type="InterPro" id="IPR022440">
    <property type="entry name" value="CHP03788"/>
</dbReference>
<dbReference type="InterPro" id="IPR002035">
    <property type="entry name" value="VWF_A"/>
</dbReference>
<feature type="compositionally biased region" description="Low complexity" evidence="1">
    <location>
        <begin position="729"/>
        <end position="741"/>
    </location>
</feature>
<dbReference type="PANTHER" id="PTHR45737:SF6">
    <property type="entry name" value="VON WILLEBRAND FACTOR A DOMAIN-CONTAINING PROTEIN 5A"/>
    <property type="match status" value="1"/>
</dbReference>
<proteinExistence type="predicted"/>
<dbReference type="NCBIfam" id="TIGR03788">
    <property type="entry name" value="marine_srt_targ"/>
    <property type="match status" value="1"/>
</dbReference>
<dbReference type="Gene3D" id="3.40.50.410">
    <property type="entry name" value="von Willebrand factor, type A domain"/>
    <property type="match status" value="1"/>
</dbReference>
<feature type="domain" description="VWFA" evidence="3">
    <location>
        <begin position="396"/>
        <end position="572"/>
    </location>
</feature>
<evidence type="ECO:0000259" key="4">
    <source>
        <dbReference type="PROSITE" id="PS51468"/>
    </source>
</evidence>
<dbReference type="SMART" id="SM00609">
    <property type="entry name" value="VIT"/>
    <property type="match status" value="1"/>
</dbReference>
<accession>A0AA37TAL3</accession>
<sequence length="790" mass="88743">MCFKRQRIPKHLLLTDQPDYPRRIRLTKFIIFLSSVIVLLCISDWVRAEMVEEINQVQTGQLMFKGTASGHALHLHSEAKVTITGLMAQVELRQTFSNTTDQWQEGVYVFPLPENAAVNRMVMVLGDRRIVGEIKERSEAKKIYQAAKKAGKKAAMTEQERPNLFTQSVANIPPGETVSIELRFQHDVGYESGVFTYQLPTTLTPRYIPSVPKWLARPNTVSSSLGKHLEKEQDHSTIDVSMGWAMPTLVVPDAHRVTPMQVHSEEAHQLWPTYSEKASNEPVFRSKDREGLLTVPSGIPNPIHIDLNLKAGVPLASISSPYHDIAIEKQDASHRVMLSEKWVTMDRDFVLHWRPAVGKEPKAAFFQESVSGEDYGLLMVMPPSSVQTTQEKIPREIIFILDTSGSMGGEPIRQAKASLDFALNRLHADDMFNVIEFNSDFRSLFSEPQLAYSRNVSHARHFVRGLKAGGGTEMVGPLKEALVDARFSEPHRNVNRLRQVVFITDGSVGNEAELFSLIHHNLDKTRLFTIGIGSAPNHYFMSKAAEFGRGTFTYIGSVDEITEKMQRLFTKLESAVLTQVSIEWPAPVEMWPQRIPELYSGEPLLVAVKWDQGGLAEGDVTVRGLLGNGEVWTQKLRVARRNLHDDLSESELANGVGSVWARRKIEYWLDEKIRGANEFSVREEVLSIALSHQLLSPYTSFVAVEEIIERPHSERLSRTGVPNLMPHGSTQASPSQSFSQPYPSTATSANLLMWIGTLLLCLLAMVRWYQVVVGRGVNSIKTLSFFTRGQ</sequence>
<dbReference type="EMBL" id="BSPD01000095">
    <property type="protein sequence ID" value="GLS28022.1"/>
    <property type="molecule type" value="Genomic_DNA"/>
</dbReference>
<keyword evidence="2" id="KW-0472">Membrane</keyword>
<dbReference type="Proteomes" id="UP001156870">
    <property type="component" value="Unassembled WGS sequence"/>
</dbReference>
<dbReference type="PROSITE" id="PS51468">
    <property type="entry name" value="VIT"/>
    <property type="match status" value="1"/>
</dbReference>
<comment type="caution">
    <text evidence="5">The sequence shown here is derived from an EMBL/GenBank/DDBJ whole genome shotgun (WGS) entry which is preliminary data.</text>
</comment>
<organism evidence="5 6">
    <name type="scientific">Marinibactrum halimedae</name>
    <dbReference type="NCBI Taxonomy" id="1444977"/>
    <lineage>
        <taxon>Bacteria</taxon>
        <taxon>Pseudomonadati</taxon>
        <taxon>Pseudomonadota</taxon>
        <taxon>Gammaproteobacteria</taxon>
        <taxon>Cellvibrionales</taxon>
        <taxon>Cellvibrionaceae</taxon>
        <taxon>Marinibactrum</taxon>
    </lineage>
</organism>
<feature type="transmembrane region" description="Helical" evidence="2">
    <location>
        <begin position="29"/>
        <end position="46"/>
    </location>
</feature>
<name>A0AA37TAL3_9GAMM</name>
<dbReference type="SUPFAM" id="SSF53300">
    <property type="entry name" value="vWA-like"/>
    <property type="match status" value="1"/>
</dbReference>
<dbReference type="SMART" id="SM00327">
    <property type="entry name" value="VWA"/>
    <property type="match status" value="1"/>
</dbReference>
<keyword evidence="2" id="KW-0812">Transmembrane</keyword>
<reference evidence="5 6" key="1">
    <citation type="journal article" date="2014" name="Int. J. Syst. Evol. Microbiol.">
        <title>Complete genome sequence of Corynebacterium casei LMG S-19264T (=DSM 44701T), isolated from a smear-ripened cheese.</title>
        <authorList>
            <consortium name="US DOE Joint Genome Institute (JGI-PGF)"/>
            <person name="Walter F."/>
            <person name="Albersmeier A."/>
            <person name="Kalinowski J."/>
            <person name="Ruckert C."/>
        </authorList>
    </citation>
    <scope>NUCLEOTIDE SEQUENCE [LARGE SCALE GENOMIC DNA]</scope>
    <source>
        <strain evidence="5 6">NBRC 110095</strain>
    </source>
</reference>
<gene>
    <name evidence="5" type="ORF">GCM10007877_37410</name>
</gene>
<feature type="region of interest" description="Disordered" evidence="1">
    <location>
        <begin position="717"/>
        <end position="741"/>
    </location>
</feature>
<dbReference type="Pfam" id="PF13768">
    <property type="entry name" value="VWA_3"/>
    <property type="match status" value="1"/>
</dbReference>
<dbReference type="AlphaFoldDB" id="A0AA37TAL3"/>
<evidence type="ECO:0000256" key="1">
    <source>
        <dbReference type="SAM" id="MobiDB-lite"/>
    </source>
</evidence>
<evidence type="ECO:0000313" key="5">
    <source>
        <dbReference type="EMBL" id="GLS28022.1"/>
    </source>
</evidence>
<feature type="domain" description="VIT" evidence="4">
    <location>
        <begin position="58"/>
        <end position="186"/>
    </location>
</feature>
<evidence type="ECO:0000259" key="3">
    <source>
        <dbReference type="PROSITE" id="PS50234"/>
    </source>
</evidence>
<evidence type="ECO:0000256" key="2">
    <source>
        <dbReference type="SAM" id="Phobius"/>
    </source>
</evidence>
<keyword evidence="2" id="KW-1133">Transmembrane helix</keyword>
<dbReference type="Pfam" id="PF08487">
    <property type="entry name" value="VIT"/>
    <property type="match status" value="1"/>
</dbReference>
<dbReference type="RefSeq" id="WP_232592150.1">
    <property type="nucleotide sequence ID" value="NZ_BSPD01000095.1"/>
</dbReference>